<accession>A0A381YAP9</accession>
<evidence type="ECO:0000256" key="2">
    <source>
        <dbReference type="ARBA" id="ARBA00022723"/>
    </source>
</evidence>
<gene>
    <name evidence="5" type="ORF">METZ01_LOCUS126929</name>
</gene>
<keyword evidence="3" id="KW-0460">Magnesium</keyword>
<comment type="cofactor">
    <cofactor evidence="1">
        <name>Mg(2+)</name>
        <dbReference type="ChEBI" id="CHEBI:18420"/>
    </cofactor>
</comment>
<reference evidence="5" key="1">
    <citation type="submission" date="2018-05" db="EMBL/GenBank/DDBJ databases">
        <authorList>
            <person name="Lanie J.A."/>
            <person name="Ng W.-L."/>
            <person name="Kazmierczak K.M."/>
            <person name="Andrzejewski T.M."/>
            <person name="Davidsen T.M."/>
            <person name="Wayne K.J."/>
            <person name="Tettelin H."/>
            <person name="Glass J.I."/>
            <person name="Rusch D."/>
            <person name="Podicherti R."/>
            <person name="Tsui H.-C.T."/>
            <person name="Winkler M.E."/>
        </authorList>
    </citation>
    <scope>NUCLEOTIDE SEQUENCE</scope>
</reference>
<dbReference type="InterPro" id="IPR029065">
    <property type="entry name" value="Enolase_C-like"/>
</dbReference>
<dbReference type="PANTHER" id="PTHR13794">
    <property type="entry name" value="ENOLASE SUPERFAMILY, MANDELATE RACEMASE"/>
    <property type="match status" value="1"/>
</dbReference>
<organism evidence="5">
    <name type="scientific">marine metagenome</name>
    <dbReference type="NCBI Taxonomy" id="408172"/>
    <lineage>
        <taxon>unclassified sequences</taxon>
        <taxon>metagenomes</taxon>
        <taxon>ecological metagenomes</taxon>
    </lineage>
</organism>
<dbReference type="InterPro" id="IPR046945">
    <property type="entry name" value="RHMD-like"/>
</dbReference>
<dbReference type="GO" id="GO:0000287">
    <property type="term" value="F:magnesium ion binding"/>
    <property type="evidence" value="ECO:0007669"/>
    <property type="project" value="TreeGrafter"/>
</dbReference>
<dbReference type="InterPro" id="IPR036849">
    <property type="entry name" value="Enolase-like_C_sf"/>
</dbReference>
<dbReference type="SFLD" id="SFLDS00001">
    <property type="entry name" value="Enolase"/>
    <property type="match status" value="1"/>
</dbReference>
<keyword evidence="2" id="KW-0479">Metal-binding</keyword>
<dbReference type="SMART" id="SM00922">
    <property type="entry name" value="MR_MLE"/>
    <property type="match status" value="1"/>
</dbReference>
<dbReference type="GO" id="GO:0016052">
    <property type="term" value="P:carbohydrate catabolic process"/>
    <property type="evidence" value="ECO:0007669"/>
    <property type="project" value="TreeGrafter"/>
</dbReference>
<evidence type="ECO:0000256" key="3">
    <source>
        <dbReference type="ARBA" id="ARBA00022842"/>
    </source>
</evidence>
<feature type="domain" description="Mandelate racemase/muconate lactonizing enzyme C-terminal" evidence="4">
    <location>
        <begin position="165"/>
        <end position="262"/>
    </location>
</feature>
<proteinExistence type="predicted"/>
<dbReference type="InterPro" id="IPR013342">
    <property type="entry name" value="Mandelate_racemase_C"/>
</dbReference>
<dbReference type="PANTHER" id="PTHR13794:SF58">
    <property type="entry name" value="MITOCHONDRIAL ENOLASE SUPERFAMILY MEMBER 1"/>
    <property type="match status" value="1"/>
</dbReference>
<dbReference type="Pfam" id="PF02746">
    <property type="entry name" value="MR_MLE_N"/>
    <property type="match status" value="1"/>
</dbReference>
<dbReference type="SFLD" id="SFLDG00179">
    <property type="entry name" value="mandelate_racemase"/>
    <property type="match status" value="1"/>
</dbReference>
<protein>
    <recommendedName>
        <fullName evidence="4">Mandelate racemase/muconate lactonizing enzyme C-terminal domain-containing protein</fullName>
    </recommendedName>
</protein>
<evidence type="ECO:0000256" key="1">
    <source>
        <dbReference type="ARBA" id="ARBA00001946"/>
    </source>
</evidence>
<dbReference type="InterPro" id="IPR013341">
    <property type="entry name" value="Mandelate_racemase_N_dom"/>
</dbReference>
<evidence type="ECO:0000259" key="4">
    <source>
        <dbReference type="SMART" id="SM00922"/>
    </source>
</evidence>
<dbReference type="Gene3D" id="3.20.20.120">
    <property type="entry name" value="Enolase-like C-terminal domain"/>
    <property type="match status" value="1"/>
</dbReference>
<evidence type="ECO:0000313" key="5">
    <source>
        <dbReference type="EMBL" id="SVA74075.1"/>
    </source>
</evidence>
<dbReference type="Gene3D" id="3.30.390.10">
    <property type="entry name" value="Enolase-like, N-terminal domain"/>
    <property type="match status" value="1"/>
</dbReference>
<dbReference type="GO" id="GO:0016836">
    <property type="term" value="F:hydro-lyase activity"/>
    <property type="evidence" value="ECO:0007669"/>
    <property type="project" value="TreeGrafter"/>
</dbReference>
<dbReference type="SUPFAM" id="SSF51604">
    <property type="entry name" value="Enolase C-terminal domain-like"/>
    <property type="match status" value="1"/>
</dbReference>
<name>A0A381YAP9_9ZZZZ</name>
<dbReference type="AlphaFoldDB" id="A0A381YAP9"/>
<sequence>MKITDVEIIVANIPQPGVMDESPAKLEASRLRTTMRGRPMAPDTSENSEIKAPQIVVIVVKTDSGLEGYGFGWGTKGGMRTAHTIAEVFRPELIGNDPLDRERLWHSAHRADRYGGLASFNSYGPLDVALWDIASKSASLPLYKLIGAYRDRIPAYASSPFMQSPEDYASLAIEAKLKGFTAFKLHPPGEPDLDIACCEAVRAAVGPEFVLMSDPVGGNYDHEDAVRVGRALEKLEYLWLEEPLYDHDIHGLEQLSRTLDIAICAGEWNSDFFSKINYLRSGAADIIRADVSWTGGITGSLKSAHIAEGFGVNCEMHMTVLSLMDVANLHVALAIKNCRYLELPFPDGATFGIKKPLEIDNEGYVQAPTDPGLGVEIDWNVINRNTVVRI</sequence>
<dbReference type="SUPFAM" id="SSF54826">
    <property type="entry name" value="Enolase N-terminal domain-like"/>
    <property type="match status" value="1"/>
</dbReference>
<dbReference type="InterPro" id="IPR029017">
    <property type="entry name" value="Enolase-like_N"/>
</dbReference>
<dbReference type="EMBL" id="UINC01017775">
    <property type="protein sequence ID" value="SVA74075.1"/>
    <property type="molecule type" value="Genomic_DNA"/>
</dbReference>
<dbReference type="Pfam" id="PF13378">
    <property type="entry name" value="MR_MLE_C"/>
    <property type="match status" value="1"/>
</dbReference>